<evidence type="ECO:0000259" key="1">
    <source>
        <dbReference type="Pfam" id="PF10006"/>
    </source>
</evidence>
<name>M0HWF2_HALVO</name>
<gene>
    <name evidence="2" type="ORF">C452_14520</name>
</gene>
<feature type="domain" description="DUF2249" evidence="1">
    <location>
        <begin position="63"/>
        <end position="122"/>
    </location>
</feature>
<protein>
    <recommendedName>
        <fullName evidence="1">DUF2249 domain-containing protein</fullName>
    </recommendedName>
</protein>
<dbReference type="SUPFAM" id="SSF64307">
    <property type="entry name" value="SirA-like"/>
    <property type="match status" value="1"/>
</dbReference>
<dbReference type="PATRIC" id="fig|1227458.3.peg.2855"/>
<comment type="caution">
    <text evidence="2">The sequence shown here is derived from an EMBL/GenBank/DDBJ whole genome shotgun (WGS) entry which is preliminary data.</text>
</comment>
<proteinExistence type="predicted"/>
<accession>M0HWF2</accession>
<evidence type="ECO:0000313" key="3">
    <source>
        <dbReference type="Proteomes" id="UP000011577"/>
    </source>
</evidence>
<dbReference type="AlphaFoldDB" id="M0HWF2"/>
<dbReference type="EMBL" id="AOLL01000028">
    <property type="protein sequence ID" value="ELZ87997.1"/>
    <property type="molecule type" value="Genomic_DNA"/>
</dbReference>
<dbReference type="InterPro" id="IPR036868">
    <property type="entry name" value="TusA-like_sf"/>
</dbReference>
<dbReference type="Pfam" id="PF10006">
    <property type="entry name" value="DUF2249"/>
    <property type="match status" value="1"/>
</dbReference>
<evidence type="ECO:0000313" key="2">
    <source>
        <dbReference type="EMBL" id="ELZ87997.1"/>
    </source>
</evidence>
<reference evidence="2 3" key="1">
    <citation type="journal article" date="2014" name="PLoS Genet.">
        <title>Phylogenetically driven sequencing of extremely halophilic archaea reveals strategies for static and dynamic osmo-response.</title>
        <authorList>
            <person name="Becker E.A."/>
            <person name="Seitzer P.M."/>
            <person name="Tritt A."/>
            <person name="Larsen D."/>
            <person name="Krusor M."/>
            <person name="Yao A.I."/>
            <person name="Wu D."/>
            <person name="Madern D."/>
            <person name="Eisen J.A."/>
            <person name="Darling A.E."/>
            <person name="Facciotti M.T."/>
        </authorList>
    </citation>
    <scope>NUCLEOTIDE SEQUENCE [LARGE SCALE GENOMIC DNA]</scope>
    <source>
        <strain evidence="2 3">JCM 10717</strain>
    </source>
</reference>
<dbReference type="InterPro" id="IPR018720">
    <property type="entry name" value="DUF2249"/>
</dbReference>
<sequence length="128" mass="14406">MSCGSASRKVSHAPNVFGRLAGETESNTFGVSFLRCRPHDTHMDREAYLDGLDAPTERAVDFLDVRELPPPEPLTETMNRLTDLDGETVFVQLNDREPKFLYPKLDDRGFAYCSAERDEGVVTAIWEP</sequence>
<dbReference type="Proteomes" id="UP000011577">
    <property type="component" value="Unassembled WGS sequence"/>
</dbReference>
<organism evidence="2 3">
    <name type="scientific">Haloferax volcanii JCM 10717</name>
    <dbReference type="NCBI Taxonomy" id="1227458"/>
    <lineage>
        <taxon>Archaea</taxon>
        <taxon>Methanobacteriati</taxon>
        <taxon>Methanobacteriota</taxon>
        <taxon>Stenosarchaea group</taxon>
        <taxon>Halobacteria</taxon>
        <taxon>Halobacteriales</taxon>
        <taxon>Haloferacaceae</taxon>
        <taxon>Haloferax</taxon>
    </lineage>
</organism>